<dbReference type="InterPro" id="IPR015168">
    <property type="entry name" value="SsuA/THI5"/>
</dbReference>
<evidence type="ECO:0000313" key="3">
    <source>
        <dbReference type="EMBL" id="SHH52814.1"/>
    </source>
</evidence>
<evidence type="ECO:0000259" key="2">
    <source>
        <dbReference type="Pfam" id="PF09084"/>
    </source>
</evidence>
<dbReference type="PROSITE" id="PS51257">
    <property type="entry name" value="PROKAR_LIPOPROTEIN"/>
    <property type="match status" value="1"/>
</dbReference>
<dbReference type="AlphaFoldDB" id="A0A1M5TQ21"/>
<evidence type="ECO:0000313" key="4">
    <source>
        <dbReference type="Proteomes" id="UP000184032"/>
    </source>
</evidence>
<dbReference type="STRING" id="1120995.SAMN02745245_01524"/>
<dbReference type="InterPro" id="IPR027939">
    <property type="entry name" value="NMT1/THI5"/>
</dbReference>
<dbReference type="GO" id="GO:0009228">
    <property type="term" value="P:thiamine biosynthetic process"/>
    <property type="evidence" value="ECO:0007669"/>
    <property type="project" value="InterPro"/>
</dbReference>
<dbReference type="PANTHER" id="PTHR31528">
    <property type="entry name" value="4-AMINO-5-HYDROXYMETHYL-2-METHYLPYRIMIDINE PHOSPHATE SYNTHASE THI11-RELATED"/>
    <property type="match status" value="1"/>
</dbReference>
<reference evidence="3 4" key="1">
    <citation type="submission" date="2016-11" db="EMBL/GenBank/DDBJ databases">
        <authorList>
            <person name="Jaros S."/>
            <person name="Januszkiewicz K."/>
            <person name="Wedrychowicz H."/>
        </authorList>
    </citation>
    <scope>NUCLEOTIDE SEQUENCE [LARGE SCALE GENOMIC DNA]</scope>
    <source>
        <strain evidence="3 4">DSM 21120</strain>
    </source>
</reference>
<dbReference type="Pfam" id="PF09084">
    <property type="entry name" value="NMT1"/>
    <property type="match status" value="1"/>
</dbReference>
<sequence length="342" mass="37472">MKLKKKNTLLLSLLVLSMVVLVGCSNKTTPENTSDSKTKSDELTTVSIQIDGAAVPYYAPLYLAQEKGYFAEEGLNVEFYYAAAADIVKNVAAGNVEFGFPNADSVILAKSQEIPVKVVHTTYQNGLGATIFPAESNIKEPADLAGKKIAVTSYGSPNYIQLQVLLAKNGMSIDDVNVEIIGTGAILNALTTGEVDAIVFSMLRTIELNESGFAAEEFRSDDYLPSFGNVLISSDDYINKNPELVKGFKKALNKSIEYIIDGHVDEAVDLSIEKYATTASDKRDISIQIINEIFVPYLWQSDYTKEHGIGASDLNRWDNLISVSNEYKIIDSEFPATDLIYE</sequence>
<dbReference type="EMBL" id="FQXI01000012">
    <property type="protein sequence ID" value="SHH52814.1"/>
    <property type="molecule type" value="Genomic_DNA"/>
</dbReference>
<feature type="chain" id="PRO_5038807834" evidence="1">
    <location>
        <begin position="23"/>
        <end position="342"/>
    </location>
</feature>
<dbReference type="PANTHER" id="PTHR31528:SF15">
    <property type="entry name" value="RIBOFLAVIN-BINDING PROTEIN RIBY"/>
    <property type="match status" value="1"/>
</dbReference>
<accession>A0A1M5TQ21</accession>
<proteinExistence type="predicted"/>
<evidence type="ECO:0000256" key="1">
    <source>
        <dbReference type="SAM" id="SignalP"/>
    </source>
</evidence>
<dbReference type="SUPFAM" id="SSF53850">
    <property type="entry name" value="Periplasmic binding protein-like II"/>
    <property type="match status" value="1"/>
</dbReference>
<dbReference type="Proteomes" id="UP000184032">
    <property type="component" value="Unassembled WGS sequence"/>
</dbReference>
<gene>
    <name evidence="3" type="ORF">SAMN02745245_01524</name>
</gene>
<name>A0A1M5TQ21_9FIRM</name>
<dbReference type="OrthoDB" id="1701777at2"/>
<keyword evidence="1" id="KW-0732">Signal</keyword>
<organism evidence="3 4">
    <name type="scientific">Anaerosphaera aminiphila DSM 21120</name>
    <dbReference type="NCBI Taxonomy" id="1120995"/>
    <lineage>
        <taxon>Bacteria</taxon>
        <taxon>Bacillati</taxon>
        <taxon>Bacillota</taxon>
        <taxon>Tissierellia</taxon>
        <taxon>Tissierellales</taxon>
        <taxon>Peptoniphilaceae</taxon>
        <taxon>Anaerosphaera</taxon>
    </lineage>
</organism>
<feature type="domain" description="SsuA/THI5-like" evidence="2">
    <location>
        <begin position="56"/>
        <end position="261"/>
    </location>
</feature>
<keyword evidence="4" id="KW-1185">Reference proteome</keyword>
<dbReference type="RefSeq" id="WP_073185116.1">
    <property type="nucleotide sequence ID" value="NZ_FQXI01000012.1"/>
</dbReference>
<protein>
    <submittedName>
        <fullName evidence="3">NitT/TauT family transport system substrate-binding protein</fullName>
    </submittedName>
</protein>
<feature type="signal peptide" evidence="1">
    <location>
        <begin position="1"/>
        <end position="22"/>
    </location>
</feature>
<dbReference type="Gene3D" id="3.40.190.10">
    <property type="entry name" value="Periplasmic binding protein-like II"/>
    <property type="match status" value="2"/>
</dbReference>